<dbReference type="EMBL" id="JANEYG010000001">
    <property type="protein sequence ID" value="KAJ8926025.1"/>
    <property type="molecule type" value="Genomic_DNA"/>
</dbReference>
<keyword evidence="1" id="KW-0479">Metal-binding</keyword>
<organism evidence="3 4">
    <name type="scientific">Exocentrus adspersus</name>
    <dbReference type="NCBI Taxonomy" id="1586481"/>
    <lineage>
        <taxon>Eukaryota</taxon>
        <taxon>Metazoa</taxon>
        <taxon>Ecdysozoa</taxon>
        <taxon>Arthropoda</taxon>
        <taxon>Hexapoda</taxon>
        <taxon>Insecta</taxon>
        <taxon>Pterygota</taxon>
        <taxon>Neoptera</taxon>
        <taxon>Endopterygota</taxon>
        <taxon>Coleoptera</taxon>
        <taxon>Polyphaga</taxon>
        <taxon>Cucujiformia</taxon>
        <taxon>Chrysomeloidea</taxon>
        <taxon>Cerambycidae</taxon>
        <taxon>Lamiinae</taxon>
        <taxon>Acanthocinini</taxon>
        <taxon>Exocentrus</taxon>
    </lineage>
</organism>
<keyword evidence="1" id="KW-0863">Zinc-finger</keyword>
<dbReference type="Gene3D" id="3.30.160.60">
    <property type="entry name" value="Classic Zinc Finger"/>
    <property type="match status" value="1"/>
</dbReference>
<evidence type="ECO:0000313" key="3">
    <source>
        <dbReference type="EMBL" id="KAJ8926025.1"/>
    </source>
</evidence>
<protein>
    <recommendedName>
        <fullName evidence="2">C2H2-type domain-containing protein</fullName>
    </recommendedName>
</protein>
<evidence type="ECO:0000256" key="1">
    <source>
        <dbReference type="PROSITE-ProRule" id="PRU00042"/>
    </source>
</evidence>
<reference evidence="3 4" key="1">
    <citation type="journal article" date="2023" name="Insect Mol. Biol.">
        <title>Genome sequencing provides insights into the evolution of gene families encoding plant cell wall-degrading enzymes in longhorned beetles.</title>
        <authorList>
            <person name="Shin N.R."/>
            <person name="Okamura Y."/>
            <person name="Kirsch R."/>
            <person name="Pauchet Y."/>
        </authorList>
    </citation>
    <scope>NUCLEOTIDE SEQUENCE [LARGE SCALE GENOMIC DNA]</scope>
    <source>
        <strain evidence="3">EAD_L_NR</strain>
    </source>
</reference>
<dbReference type="Proteomes" id="UP001159042">
    <property type="component" value="Unassembled WGS sequence"/>
</dbReference>
<dbReference type="PROSITE" id="PS50157">
    <property type="entry name" value="ZINC_FINGER_C2H2_2"/>
    <property type="match status" value="1"/>
</dbReference>
<sequence>MSSAKDPAKREQKSTGLKKCFTALVDRKQVNLDLDVLNLMLKKELLINLDGLDKNLADVLPIMLVMYMKSWPGWQRSKEYFSGKLNFREWYEKFHQYIMVRLNFLVKNGYNSVIEEMRREKKVEMEKLFPNKSYTEHGAQTDVLAPKGFAPFSITINCPASCVNSIVFAESEGSFYFLDDIVIKHHPEMPWSSIDIKQLLNWPNVEVKFFMPELSFTRKNCFDYNRYIHFTNIPLSYEKADYIDQVEIIDSSSGRNCYTLNMFKCYVKEYLSVLKLLNDPEVDVQKVAAILSEFLKDIDEIDMNSTMATNTAVTFNIGKSAFLRNKKISKSSSSTGMNTTIGFCEILTPKMETSLNFFKAVQDMTTPEVSFSYLNIVKNSLLAQDGRPTAAQVKPLIVYKCNYCDISFKSDTDIIDHLQKTHKMDPNVLCVKCKKSYSVSFLTNQRWKHACSVVGLSAHQTSRS</sequence>
<proteinExistence type="predicted"/>
<dbReference type="SMART" id="SM00355">
    <property type="entry name" value="ZnF_C2H2"/>
    <property type="match status" value="1"/>
</dbReference>
<feature type="domain" description="C2H2-type" evidence="2">
    <location>
        <begin position="399"/>
        <end position="427"/>
    </location>
</feature>
<dbReference type="PROSITE" id="PS00028">
    <property type="entry name" value="ZINC_FINGER_C2H2_1"/>
    <property type="match status" value="1"/>
</dbReference>
<gene>
    <name evidence="3" type="ORF">NQ315_009880</name>
</gene>
<evidence type="ECO:0000313" key="4">
    <source>
        <dbReference type="Proteomes" id="UP001159042"/>
    </source>
</evidence>
<dbReference type="InterPro" id="IPR013087">
    <property type="entry name" value="Znf_C2H2_type"/>
</dbReference>
<comment type="caution">
    <text evidence="3">The sequence shown here is derived from an EMBL/GenBank/DDBJ whole genome shotgun (WGS) entry which is preliminary data.</text>
</comment>
<name>A0AAV8WIK8_9CUCU</name>
<keyword evidence="1" id="KW-0862">Zinc</keyword>
<evidence type="ECO:0000259" key="2">
    <source>
        <dbReference type="PROSITE" id="PS50157"/>
    </source>
</evidence>
<keyword evidence="4" id="KW-1185">Reference proteome</keyword>
<dbReference type="GO" id="GO:0008270">
    <property type="term" value="F:zinc ion binding"/>
    <property type="evidence" value="ECO:0007669"/>
    <property type="project" value="UniProtKB-KW"/>
</dbReference>
<accession>A0AAV8WIK8</accession>
<dbReference type="AlphaFoldDB" id="A0AAV8WIK8"/>